<gene>
    <name evidence="1" type="ORF">IFM89_014177</name>
</gene>
<dbReference type="EMBL" id="JADFTS010000003">
    <property type="protein sequence ID" value="KAF9613984.1"/>
    <property type="molecule type" value="Genomic_DNA"/>
</dbReference>
<evidence type="ECO:0000313" key="1">
    <source>
        <dbReference type="EMBL" id="KAF9613984.1"/>
    </source>
</evidence>
<comment type="caution">
    <text evidence="1">The sequence shown here is derived from an EMBL/GenBank/DDBJ whole genome shotgun (WGS) entry which is preliminary data.</text>
</comment>
<proteinExistence type="predicted"/>
<dbReference type="PANTHER" id="PTHR33116:SF78">
    <property type="entry name" value="OS12G0587133 PROTEIN"/>
    <property type="match status" value="1"/>
</dbReference>
<accession>A0A835IBW6</accession>
<dbReference type="Proteomes" id="UP000631114">
    <property type="component" value="Unassembled WGS sequence"/>
</dbReference>
<dbReference type="OrthoDB" id="1932527at2759"/>
<keyword evidence="2" id="KW-1185">Reference proteome</keyword>
<reference evidence="1 2" key="1">
    <citation type="submission" date="2020-10" db="EMBL/GenBank/DDBJ databases">
        <title>The Coptis chinensis genome and diversification of protoberbering-type alkaloids.</title>
        <authorList>
            <person name="Wang B."/>
            <person name="Shu S."/>
            <person name="Song C."/>
            <person name="Liu Y."/>
        </authorList>
    </citation>
    <scope>NUCLEOTIDE SEQUENCE [LARGE SCALE GENOMIC DNA]</scope>
    <source>
        <strain evidence="1">HL-2020</strain>
        <tissue evidence="1">Leaf</tissue>
    </source>
</reference>
<evidence type="ECO:0000313" key="2">
    <source>
        <dbReference type="Proteomes" id="UP000631114"/>
    </source>
</evidence>
<name>A0A835IBW6_9MAGN</name>
<dbReference type="PANTHER" id="PTHR33116">
    <property type="entry name" value="REVERSE TRANSCRIPTASE ZINC-BINDING DOMAIN-CONTAINING PROTEIN-RELATED-RELATED"/>
    <property type="match status" value="1"/>
</dbReference>
<dbReference type="AlphaFoldDB" id="A0A835IBW6"/>
<sequence>MLITWMLLHKIWGVLLIAYLVRSRLWVPIIRIRTYGSRLYVETVQRILGGWRSKLLSKGARLTLVNNVLANLPIYCMSLFTIPIGVAEAIERLIRDFIWDSTGDHRKYHLVGWEKVYSPKEYGGLGLQKLVPHEPSSFRQMVVEIH</sequence>
<organism evidence="1 2">
    <name type="scientific">Coptis chinensis</name>
    <dbReference type="NCBI Taxonomy" id="261450"/>
    <lineage>
        <taxon>Eukaryota</taxon>
        <taxon>Viridiplantae</taxon>
        <taxon>Streptophyta</taxon>
        <taxon>Embryophyta</taxon>
        <taxon>Tracheophyta</taxon>
        <taxon>Spermatophyta</taxon>
        <taxon>Magnoliopsida</taxon>
        <taxon>Ranunculales</taxon>
        <taxon>Ranunculaceae</taxon>
        <taxon>Coptidoideae</taxon>
        <taxon>Coptis</taxon>
    </lineage>
</organism>
<protein>
    <submittedName>
        <fullName evidence="1">Uncharacterized protein</fullName>
    </submittedName>
</protein>